<dbReference type="EMBL" id="CABPRJ010002391">
    <property type="protein sequence ID" value="VVC44967.1"/>
    <property type="molecule type" value="Genomic_DNA"/>
</dbReference>
<evidence type="ECO:0000256" key="1">
    <source>
        <dbReference type="SAM" id="MobiDB-lite"/>
    </source>
</evidence>
<evidence type="ECO:0000313" key="3">
    <source>
        <dbReference type="Proteomes" id="UP000325440"/>
    </source>
</evidence>
<evidence type="ECO:0000313" key="2">
    <source>
        <dbReference type="EMBL" id="VVC44967.1"/>
    </source>
</evidence>
<dbReference type="Proteomes" id="UP000325440">
    <property type="component" value="Unassembled WGS sequence"/>
</dbReference>
<sequence length="229" mass="25642">MNKNLLKPVVRTLRESDTAGTLYENTITNDIPVDGAPLVHLTSKKFRSETRENTEQEDSNDMAAGRGRGGGGKDRNGQLIRQHSSLDVGGSDEDLCSSVNENTHDYYWCILLTIGRPRLPTSTGRARLVVTYFNNIVCRPRAFTGLMTVTMSADVYAIVVCPSGPRSWPICCCRRREPLRLYYICSTTAVTRTKSPTAAMRFNVDRTRADFPTAILRIAARHRRCPQEN</sequence>
<protein>
    <submittedName>
        <fullName evidence="2">Uncharacterized protein</fullName>
    </submittedName>
</protein>
<proteinExistence type="predicted"/>
<accession>A0A5E4NJ04</accession>
<organism evidence="2 3">
    <name type="scientific">Cinara cedri</name>
    <dbReference type="NCBI Taxonomy" id="506608"/>
    <lineage>
        <taxon>Eukaryota</taxon>
        <taxon>Metazoa</taxon>
        <taxon>Ecdysozoa</taxon>
        <taxon>Arthropoda</taxon>
        <taxon>Hexapoda</taxon>
        <taxon>Insecta</taxon>
        <taxon>Pterygota</taxon>
        <taxon>Neoptera</taxon>
        <taxon>Paraneoptera</taxon>
        <taxon>Hemiptera</taxon>
        <taxon>Sternorrhyncha</taxon>
        <taxon>Aphidomorpha</taxon>
        <taxon>Aphidoidea</taxon>
        <taxon>Aphididae</taxon>
        <taxon>Lachninae</taxon>
        <taxon>Cinara</taxon>
    </lineage>
</organism>
<reference evidence="2 3" key="1">
    <citation type="submission" date="2019-08" db="EMBL/GenBank/DDBJ databases">
        <authorList>
            <person name="Alioto T."/>
            <person name="Alioto T."/>
            <person name="Gomez Garrido J."/>
        </authorList>
    </citation>
    <scope>NUCLEOTIDE SEQUENCE [LARGE SCALE GENOMIC DNA]</scope>
</reference>
<keyword evidence="3" id="KW-1185">Reference proteome</keyword>
<dbReference type="AlphaFoldDB" id="A0A5E4NJ04"/>
<name>A0A5E4NJ04_9HEMI</name>
<feature type="region of interest" description="Disordered" evidence="1">
    <location>
        <begin position="43"/>
        <end position="78"/>
    </location>
</feature>
<gene>
    <name evidence="2" type="ORF">CINCED_3A009957</name>
</gene>